<feature type="signal peptide" evidence="2">
    <location>
        <begin position="1"/>
        <end position="22"/>
    </location>
</feature>
<organism evidence="3 4">
    <name type="scientific">SAR324 cluster bacterium</name>
    <dbReference type="NCBI Taxonomy" id="2024889"/>
    <lineage>
        <taxon>Bacteria</taxon>
        <taxon>Deltaproteobacteria</taxon>
        <taxon>SAR324 cluster</taxon>
    </lineage>
</organism>
<keyword evidence="1" id="KW-0812">Transmembrane</keyword>
<dbReference type="Proteomes" id="UP000218113">
    <property type="component" value="Unassembled WGS sequence"/>
</dbReference>
<proteinExistence type="predicted"/>
<dbReference type="EMBL" id="NVSR01000012">
    <property type="protein sequence ID" value="PCI29598.1"/>
    <property type="molecule type" value="Genomic_DNA"/>
</dbReference>
<keyword evidence="1" id="KW-1133">Transmembrane helix</keyword>
<protein>
    <recommendedName>
        <fullName evidence="5">Carboxypeptidase regulatory-like domain-containing protein</fullName>
    </recommendedName>
</protein>
<reference evidence="4" key="1">
    <citation type="submission" date="2017-08" db="EMBL/GenBank/DDBJ databases">
        <title>A dynamic microbial community with high functional redundancy inhabits the cold, oxic subseafloor aquifer.</title>
        <authorList>
            <person name="Tully B.J."/>
            <person name="Wheat C.G."/>
            <person name="Glazer B.T."/>
            <person name="Huber J.A."/>
        </authorList>
    </citation>
    <scope>NUCLEOTIDE SEQUENCE [LARGE SCALE GENOMIC DNA]</scope>
</reference>
<accession>A0A2A4T7T7</accession>
<comment type="caution">
    <text evidence="3">The sequence shown here is derived from an EMBL/GenBank/DDBJ whole genome shotgun (WGS) entry which is preliminary data.</text>
</comment>
<keyword evidence="2" id="KW-0732">Signal</keyword>
<feature type="chain" id="PRO_5012201544" description="Carboxypeptidase regulatory-like domain-containing protein" evidence="2">
    <location>
        <begin position="23"/>
        <end position="321"/>
    </location>
</feature>
<evidence type="ECO:0000313" key="4">
    <source>
        <dbReference type="Proteomes" id="UP000218113"/>
    </source>
</evidence>
<sequence length="321" mass="35939">MNPKSLLLLLTFLFSMTGFSLAQEIHTIQGKVIDPTGKISLSMPVVLMEIIMAEKPSVQPVQKTVSDQQGRYQFQIKELKEGAFYRISTVLDEQVLGSNPIRFKQGQTLVQLNLQIPQTLEGIEHFSFEKHVLVFDLMEEGIRVTDIIGLDNRSGGTVDARQTPLTRKLPAEATNINVLDPLKGIEIINNNGELTYKLLLPQGRHQLFVTYDLPTDSSELIFENSFPLGTQELELIVPGKSIQAGFDQISNDITSAEKKFDKEIYVSQKITLRSTQNLVRVKIQGIPLTQNRLLYPAGFLMILLVGGLLWYLKKISGSKVA</sequence>
<gene>
    <name evidence="3" type="ORF">COB67_03740</name>
</gene>
<dbReference type="AlphaFoldDB" id="A0A2A4T7T7"/>
<feature type="transmembrane region" description="Helical" evidence="1">
    <location>
        <begin position="293"/>
        <end position="312"/>
    </location>
</feature>
<evidence type="ECO:0008006" key="5">
    <source>
        <dbReference type="Google" id="ProtNLM"/>
    </source>
</evidence>
<evidence type="ECO:0000256" key="1">
    <source>
        <dbReference type="SAM" id="Phobius"/>
    </source>
</evidence>
<evidence type="ECO:0000313" key="3">
    <source>
        <dbReference type="EMBL" id="PCI29598.1"/>
    </source>
</evidence>
<evidence type="ECO:0000256" key="2">
    <source>
        <dbReference type="SAM" id="SignalP"/>
    </source>
</evidence>
<keyword evidence="1" id="KW-0472">Membrane</keyword>
<name>A0A2A4T7T7_9DELT</name>